<evidence type="ECO:0000256" key="9">
    <source>
        <dbReference type="RuleBase" id="RU363032"/>
    </source>
</evidence>
<feature type="transmembrane region" description="Helical" evidence="9">
    <location>
        <begin position="15"/>
        <end position="33"/>
    </location>
</feature>
<name>A0ABW5BKT2_9PROT</name>
<dbReference type="EMBL" id="JBHUII010000004">
    <property type="protein sequence ID" value="MFD2205381.1"/>
    <property type="molecule type" value="Genomic_DNA"/>
</dbReference>
<comment type="subcellular location">
    <subcellularLocation>
        <location evidence="1">Cell inner membrane</location>
        <topology evidence="1">Multi-pass membrane protein</topology>
    </subcellularLocation>
    <subcellularLocation>
        <location evidence="9">Cell membrane</location>
        <topology evidence="9">Multi-pass membrane protein</topology>
    </subcellularLocation>
</comment>
<dbReference type="Proteomes" id="UP001597294">
    <property type="component" value="Unassembled WGS sequence"/>
</dbReference>
<dbReference type="Pfam" id="PF00528">
    <property type="entry name" value="BPD_transp_1"/>
    <property type="match status" value="1"/>
</dbReference>
<feature type="transmembrane region" description="Helical" evidence="9">
    <location>
        <begin position="150"/>
        <end position="175"/>
    </location>
</feature>
<evidence type="ECO:0000259" key="10">
    <source>
        <dbReference type="PROSITE" id="PS50928"/>
    </source>
</evidence>
<dbReference type="InterPro" id="IPR035906">
    <property type="entry name" value="MetI-like_sf"/>
</dbReference>
<dbReference type="Gene3D" id="1.10.3720.10">
    <property type="entry name" value="MetI-like"/>
    <property type="match status" value="1"/>
</dbReference>
<protein>
    <submittedName>
        <fullName evidence="11">Amino acid ABC transporter permease</fullName>
    </submittedName>
</protein>
<evidence type="ECO:0000256" key="8">
    <source>
        <dbReference type="ARBA" id="ARBA00023136"/>
    </source>
</evidence>
<dbReference type="NCBIfam" id="TIGR01726">
    <property type="entry name" value="HEQRo_perm_3TM"/>
    <property type="match status" value="1"/>
</dbReference>
<sequence length="323" mass="36225">MFMEIWERPSARRSLFFILIYLSLLSIDFSSFYDESTNFIFGVTAQIELTRSLIAAGIVLNFVLISRLPKRIQLYVTWAELLILFLYFFYSFDLSYKYIWERLPHLLGFGLKNGFLMGTALTLFMCVISIAASTILALVAALARLSNNGIALGIATFYISFFRGTPLILQILLIYIGLPQIGIILNPIPAAIIALSLCYGAYMAEIFRAGIQAIPAGQGEAARALGLKDGQIMRLVILPQAIRLIIPPTGNQFIAMLKDSALVATLGAWELMYMARLHGRAEFKNMEMMITAALIYWMLSMSMEYFQAKIERKFGKGIDVNSV</sequence>
<keyword evidence="6" id="KW-0029">Amino-acid transport</keyword>
<reference evidence="12" key="1">
    <citation type="journal article" date="2019" name="Int. J. Syst. Evol. Microbiol.">
        <title>The Global Catalogue of Microorganisms (GCM) 10K type strain sequencing project: providing services to taxonomists for standard genome sequencing and annotation.</title>
        <authorList>
            <consortium name="The Broad Institute Genomics Platform"/>
            <consortium name="The Broad Institute Genome Sequencing Center for Infectious Disease"/>
            <person name="Wu L."/>
            <person name="Ma J."/>
        </authorList>
    </citation>
    <scope>NUCLEOTIDE SEQUENCE [LARGE SCALE GENOMIC DNA]</scope>
    <source>
        <strain evidence="12">CGMCC 4.7192</strain>
    </source>
</reference>
<evidence type="ECO:0000256" key="4">
    <source>
        <dbReference type="ARBA" id="ARBA00022475"/>
    </source>
</evidence>
<evidence type="ECO:0000313" key="12">
    <source>
        <dbReference type="Proteomes" id="UP001597294"/>
    </source>
</evidence>
<proteinExistence type="inferred from homology"/>
<evidence type="ECO:0000256" key="3">
    <source>
        <dbReference type="ARBA" id="ARBA00022448"/>
    </source>
</evidence>
<accession>A0ABW5BKT2</accession>
<dbReference type="SUPFAM" id="SSF161098">
    <property type="entry name" value="MetI-like"/>
    <property type="match status" value="1"/>
</dbReference>
<dbReference type="InterPro" id="IPR000515">
    <property type="entry name" value="MetI-like"/>
</dbReference>
<keyword evidence="3 9" id="KW-0813">Transport</keyword>
<evidence type="ECO:0000256" key="5">
    <source>
        <dbReference type="ARBA" id="ARBA00022692"/>
    </source>
</evidence>
<dbReference type="PROSITE" id="PS50928">
    <property type="entry name" value="ABC_TM1"/>
    <property type="match status" value="1"/>
</dbReference>
<feature type="transmembrane region" description="Helical" evidence="9">
    <location>
        <begin position="72"/>
        <end position="90"/>
    </location>
</feature>
<feature type="domain" description="ABC transmembrane type-1" evidence="10">
    <location>
        <begin position="119"/>
        <end position="307"/>
    </location>
</feature>
<gene>
    <name evidence="11" type="ORF">ACFSKO_07160</name>
</gene>
<dbReference type="CDD" id="cd06261">
    <property type="entry name" value="TM_PBP2"/>
    <property type="match status" value="1"/>
</dbReference>
<evidence type="ECO:0000256" key="6">
    <source>
        <dbReference type="ARBA" id="ARBA00022970"/>
    </source>
</evidence>
<evidence type="ECO:0000256" key="2">
    <source>
        <dbReference type="ARBA" id="ARBA00010072"/>
    </source>
</evidence>
<keyword evidence="7 9" id="KW-1133">Transmembrane helix</keyword>
<comment type="similarity">
    <text evidence="2">Belongs to the binding-protein-dependent transport system permease family. HisMQ subfamily.</text>
</comment>
<dbReference type="PANTHER" id="PTHR30614">
    <property type="entry name" value="MEMBRANE COMPONENT OF AMINO ACID ABC TRANSPORTER"/>
    <property type="match status" value="1"/>
</dbReference>
<evidence type="ECO:0000256" key="7">
    <source>
        <dbReference type="ARBA" id="ARBA00022989"/>
    </source>
</evidence>
<evidence type="ECO:0000256" key="1">
    <source>
        <dbReference type="ARBA" id="ARBA00004429"/>
    </source>
</evidence>
<dbReference type="InterPro" id="IPR010065">
    <property type="entry name" value="AA_ABC_transptr_permease_3TM"/>
</dbReference>
<feature type="transmembrane region" description="Helical" evidence="9">
    <location>
        <begin position="181"/>
        <end position="202"/>
    </location>
</feature>
<evidence type="ECO:0000313" key="11">
    <source>
        <dbReference type="EMBL" id="MFD2205381.1"/>
    </source>
</evidence>
<dbReference type="RefSeq" id="WP_380252237.1">
    <property type="nucleotide sequence ID" value="NZ_JBHUII010000004.1"/>
</dbReference>
<keyword evidence="12" id="KW-1185">Reference proteome</keyword>
<keyword evidence="4" id="KW-1003">Cell membrane</keyword>
<feature type="transmembrane region" description="Helical" evidence="9">
    <location>
        <begin position="115"/>
        <end position="143"/>
    </location>
</feature>
<dbReference type="InterPro" id="IPR043429">
    <property type="entry name" value="ArtM/GltK/GlnP/TcyL/YhdX-like"/>
</dbReference>
<organism evidence="11 12">
    <name type="scientific">Kiloniella antarctica</name>
    <dbReference type="NCBI Taxonomy" id="1550907"/>
    <lineage>
        <taxon>Bacteria</taxon>
        <taxon>Pseudomonadati</taxon>
        <taxon>Pseudomonadota</taxon>
        <taxon>Alphaproteobacteria</taxon>
        <taxon>Rhodospirillales</taxon>
        <taxon>Kiloniellaceae</taxon>
        <taxon>Kiloniella</taxon>
    </lineage>
</organism>
<feature type="transmembrane region" description="Helical" evidence="9">
    <location>
        <begin position="39"/>
        <end position="65"/>
    </location>
</feature>
<keyword evidence="5 9" id="KW-0812">Transmembrane</keyword>
<comment type="caution">
    <text evidence="11">The sequence shown here is derived from an EMBL/GenBank/DDBJ whole genome shotgun (WGS) entry which is preliminary data.</text>
</comment>
<dbReference type="PANTHER" id="PTHR30614:SF0">
    <property type="entry name" value="L-CYSTINE TRANSPORT SYSTEM PERMEASE PROTEIN TCYL"/>
    <property type="match status" value="1"/>
</dbReference>
<keyword evidence="8 9" id="KW-0472">Membrane</keyword>